<reference evidence="2" key="1">
    <citation type="submission" date="2021-12" db="EMBL/GenBank/DDBJ databases">
        <authorList>
            <person name="Veyrier F.J."/>
        </authorList>
    </citation>
    <scope>NUCLEOTIDE SEQUENCE</scope>
    <source>
        <strain evidence="2">SAG 1488-6</strain>
    </source>
</reference>
<sequence>MNIKRFDFYTAPELCLEFGMRLKQQRLLKNLSQDELASKAGLGNSTIQRFEQGKGGTFENFLRIVMALGLSRELESLLMPAKNSIEEIINLQTSSQRQRASRKGKA</sequence>
<dbReference type="SUPFAM" id="SSF47413">
    <property type="entry name" value="lambda repressor-like DNA-binding domains"/>
    <property type="match status" value="1"/>
</dbReference>
<dbReference type="CDD" id="cd00093">
    <property type="entry name" value="HTH_XRE"/>
    <property type="match status" value="1"/>
</dbReference>
<dbReference type="Gene3D" id="1.10.260.40">
    <property type="entry name" value="lambda repressor-like DNA-binding domains"/>
    <property type="match status" value="1"/>
</dbReference>
<dbReference type="RefSeq" id="WP_040755970.1">
    <property type="nucleotide sequence ID" value="NZ_CP091512.1"/>
</dbReference>
<organism evidence="2 3">
    <name type="scientific">Vitreoscilla stercoraria</name>
    <dbReference type="NCBI Taxonomy" id="61"/>
    <lineage>
        <taxon>Bacteria</taxon>
        <taxon>Pseudomonadati</taxon>
        <taxon>Pseudomonadota</taxon>
        <taxon>Betaproteobacteria</taxon>
        <taxon>Neisseriales</taxon>
        <taxon>Neisseriaceae</taxon>
        <taxon>Vitreoscilla</taxon>
    </lineage>
</organism>
<dbReference type="SMART" id="SM00530">
    <property type="entry name" value="HTH_XRE"/>
    <property type="match status" value="1"/>
</dbReference>
<name>A0ABY4EEC7_VITST</name>
<protein>
    <submittedName>
        <fullName evidence="2">Helix-turn-helix domain-containing protein</fullName>
    </submittedName>
</protein>
<dbReference type="InterPro" id="IPR010982">
    <property type="entry name" value="Lambda_DNA-bd_dom_sf"/>
</dbReference>
<dbReference type="Pfam" id="PF01381">
    <property type="entry name" value="HTH_3"/>
    <property type="match status" value="1"/>
</dbReference>
<keyword evidence="3" id="KW-1185">Reference proteome</keyword>
<accession>A0ABY4EEC7</accession>
<reference evidence="2" key="2">
    <citation type="journal article" date="2022" name="Res Sq">
        <title>Evolution of multicellular longitudinally dividing oral cavity symbionts (Neisseriaceae).</title>
        <authorList>
            <person name="Nyongesa S."/>
            <person name="Weber P."/>
            <person name="Bernet E."/>
            <person name="Pullido F."/>
            <person name="Nieckarz M."/>
            <person name="Delaby M."/>
            <person name="Nieves C."/>
            <person name="Viehboeck T."/>
            <person name="Krause N."/>
            <person name="Rivera-Millot A."/>
            <person name="Nakamura A."/>
            <person name="Vischer N."/>
            <person name="VanNieuwenhze M."/>
            <person name="Brun Y."/>
            <person name="Cava F."/>
            <person name="Bulgheresi S."/>
            <person name="Veyrier F."/>
        </authorList>
    </citation>
    <scope>NUCLEOTIDE SEQUENCE</scope>
    <source>
        <strain evidence="2">SAG 1488-6</strain>
    </source>
</reference>
<dbReference type="EMBL" id="CP091512">
    <property type="protein sequence ID" value="UOO93658.1"/>
    <property type="molecule type" value="Genomic_DNA"/>
</dbReference>
<evidence type="ECO:0000259" key="1">
    <source>
        <dbReference type="PROSITE" id="PS50943"/>
    </source>
</evidence>
<gene>
    <name evidence="2" type="ORF">LVJ81_06440</name>
</gene>
<evidence type="ECO:0000313" key="2">
    <source>
        <dbReference type="EMBL" id="UOO93658.1"/>
    </source>
</evidence>
<feature type="domain" description="HTH cro/C1-type" evidence="1">
    <location>
        <begin position="22"/>
        <end position="74"/>
    </location>
</feature>
<evidence type="ECO:0000313" key="3">
    <source>
        <dbReference type="Proteomes" id="UP000832034"/>
    </source>
</evidence>
<proteinExistence type="predicted"/>
<dbReference type="Proteomes" id="UP000832034">
    <property type="component" value="Chromosome"/>
</dbReference>
<dbReference type="InterPro" id="IPR001387">
    <property type="entry name" value="Cro/C1-type_HTH"/>
</dbReference>
<dbReference type="PROSITE" id="PS50943">
    <property type="entry name" value="HTH_CROC1"/>
    <property type="match status" value="1"/>
</dbReference>